<dbReference type="AlphaFoldDB" id="A0A8M1HL96"/>
<evidence type="ECO:0000256" key="1">
    <source>
        <dbReference type="ARBA" id="ARBA00004370"/>
    </source>
</evidence>
<sequence length="441" mass="50048">MCVRMRQRADPHPQCQDTRMFSLNSGRLLMSLSALVLLCSVILVLLTDSSSAQPLEAASSHTVTALAGEDVVLPCHLEPAADVVSQSLEWGRLDLNPRFIHVWHEGQDLLLNQNPSYRGRTSLSTEKLKHGDLSLTLSALTHSDNGRYRCYFPSTAKTAEVELLVGSVSSPVIAAVTVTSDVVVLECRSGGWFPEPELLWLDAEGKLLSAGPTETVRGSDDLYTVSSRVTVDKRHSSRYTCRVQQTSINHTSEAHIEVTAECFAPTSCSVPRLSIVSTVSVVFICAAAFFVWKWTQNLIKETKRLQTDEKERKELLAEIKKSKLDNERQKKKEERKHLEHLVDVLMEQRNELLNLSEQLMNQHKDMDTQHKDTDEKLESADEESDRMKRFMKLKEITIENQQQLKNRQRQHEELEMKTRSLANNTEAVIRKMREEINNVSD</sequence>
<dbReference type="InterPro" id="IPR036179">
    <property type="entry name" value="Ig-like_dom_sf"/>
</dbReference>
<keyword evidence="5" id="KW-0472">Membrane</keyword>
<dbReference type="SUPFAM" id="SSF48726">
    <property type="entry name" value="Immunoglobulin"/>
    <property type="match status" value="2"/>
</dbReference>
<evidence type="ECO:0000256" key="5">
    <source>
        <dbReference type="ARBA" id="ARBA00023136"/>
    </source>
</evidence>
<dbReference type="GO" id="GO:0042110">
    <property type="term" value="P:T cell activation"/>
    <property type="evidence" value="ECO:0007669"/>
    <property type="project" value="UniProtKB-ARBA"/>
</dbReference>
<evidence type="ECO:0000313" key="10">
    <source>
        <dbReference type="Proteomes" id="UP000515150"/>
    </source>
</evidence>
<dbReference type="GO" id="GO:0009897">
    <property type="term" value="C:external side of plasma membrane"/>
    <property type="evidence" value="ECO:0007669"/>
    <property type="project" value="TreeGrafter"/>
</dbReference>
<comment type="subcellular location">
    <subcellularLocation>
        <location evidence="1">Membrane</location>
    </subcellularLocation>
</comment>
<dbReference type="GO" id="GO:0005102">
    <property type="term" value="F:signaling receptor binding"/>
    <property type="evidence" value="ECO:0007669"/>
    <property type="project" value="TreeGrafter"/>
</dbReference>
<dbReference type="OrthoDB" id="10055806at2759"/>
<dbReference type="InterPro" id="IPR013106">
    <property type="entry name" value="Ig_V-set"/>
</dbReference>
<dbReference type="SMART" id="SM00406">
    <property type="entry name" value="IGv"/>
    <property type="match status" value="1"/>
</dbReference>
<reference evidence="11" key="1">
    <citation type="submission" date="2025-08" db="UniProtKB">
        <authorList>
            <consortium name="RefSeq"/>
        </authorList>
    </citation>
    <scope>IDENTIFICATION</scope>
</reference>
<dbReference type="InterPro" id="IPR007110">
    <property type="entry name" value="Ig-like_dom"/>
</dbReference>
<dbReference type="InterPro" id="IPR013783">
    <property type="entry name" value="Ig-like_fold"/>
</dbReference>
<keyword evidence="3" id="KW-0732">Signal</keyword>
<evidence type="ECO:0000256" key="9">
    <source>
        <dbReference type="ARBA" id="ARBA00038221"/>
    </source>
</evidence>
<evidence type="ECO:0000256" key="7">
    <source>
        <dbReference type="ARBA" id="ARBA00023180"/>
    </source>
</evidence>
<keyword evidence="10" id="KW-1185">Reference proteome</keyword>
<keyword evidence="2" id="KW-0812">Transmembrane</keyword>
<dbReference type="KEGG" id="bspl:114843738"/>
<evidence type="ECO:0000256" key="8">
    <source>
        <dbReference type="ARBA" id="ARBA00023319"/>
    </source>
</evidence>
<dbReference type="RefSeq" id="XP_040929256.1">
    <property type="nucleotide sequence ID" value="XM_041073322.2"/>
</dbReference>
<dbReference type="InterPro" id="IPR003599">
    <property type="entry name" value="Ig_sub"/>
</dbReference>
<evidence type="ECO:0000256" key="2">
    <source>
        <dbReference type="ARBA" id="ARBA00022692"/>
    </source>
</evidence>
<name>A0A8M1HL96_BETSP</name>
<dbReference type="SMART" id="SM00409">
    <property type="entry name" value="IG"/>
    <property type="match status" value="2"/>
</dbReference>
<proteinExistence type="inferred from homology"/>
<dbReference type="PANTHER" id="PTHR24100">
    <property type="entry name" value="BUTYROPHILIN"/>
    <property type="match status" value="1"/>
</dbReference>
<protein>
    <submittedName>
        <fullName evidence="11">Butyrophilin subfamily 3 member A2-like isoform X2</fullName>
    </submittedName>
</protein>
<dbReference type="Pfam" id="PF22705">
    <property type="entry name" value="C2-set_3"/>
    <property type="match status" value="1"/>
</dbReference>
<dbReference type="InterPro" id="IPR053896">
    <property type="entry name" value="BTN3A2-like_Ig-C"/>
</dbReference>
<dbReference type="Gene3D" id="2.60.40.10">
    <property type="entry name" value="Immunoglobulins"/>
    <property type="match status" value="2"/>
</dbReference>
<evidence type="ECO:0000256" key="6">
    <source>
        <dbReference type="ARBA" id="ARBA00023157"/>
    </source>
</evidence>
<dbReference type="GO" id="GO:0050852">
    <property type="term" value="P:T cell receptor signaling pathway"/>
    <property type="evidence" value="ECO:0007669"/>
    <property type="project" value="TreeGrafter"/>
</dbReference>
<dbReference type="PANTHER" id="PTHR24100:SF151">
    <property type="entry name" value="ICOS LIGAND"/>
    <property type="match status" value="1"/>
</dbReference>
<keyword evidence="6" id="KW-1015">Disulfide bond</keyword>
<evidence type="ECO:0000256" key="4">
    <source>
        <dbReference type="ARBA" id="ARBA00022989"/>
    </source>
</evidence>
<dbReference type="InterPro" id="IPR050504">
    <property type="entry name" value="IgSF_BTN/MOG"/>
</dbReference>
<gene>
    <name evidence="11" type="primary">LOC114843738</name>
</gene>
<keyword evidence="7" id="KW-0325">Glycoprotein</keyword>
<dbReference type="Pfam" id="PF07686">
    <property type="entry name" value="V-set"/>
    <property type="match status" value="1"/>
</dbReference>
<dbReference type="Proteomes" id="UP000515150">
    <property type="component" value="Chromosome 2"/>
</dbReference>
<dbReference type="FunFam" id="2.60.40.10:FF:000142">
    <property type="entry name" value="V-set domain-containing T-cell activation inhibitor 1"/>
    <property type="match status" value="1"/>
</dbReference>
<comment type="similarity">
    <text evidence="9">Belongs to the SKINT family.</text>
</comment>
<dbReference type="GO" id="GO:0050863">
    <property type="term" value="P:regulation of T cell activation"/>
    <property type="evidence" value="ECO:0007669"/>
    <property type="project" value="UniProtKB-ARBA"/>
</dbReference>
<evidence type="ECO:0000313" key="11">
    <source>
        <dbReference type="RefSeq" id="XP_040929256.1"/>
    </source>
</evidence>
<organism evidence="10 11">
    <name type="scientific">Betta splendens</name>
    <name type="common">Siamese fighting fish</name>
    <dbReference type="NCBI Taxonomy" id="158456"/>
    <lineage>
        <taxon>Eukaryota</taxon>
        <taxon>Metazoa</taxon>
        <taxon>Chordata</taxon>
        <taxon>Craniata</taxon>
        <taxon>Vertebrata</taxon>
        <taxon>Euteleostomi</taxon>
        <taxon>Actinopterygii</taxon>
        <taxon>Neopterygii</taxon>
        <taxon>Teleostei</taxon>
        <taxon>Neoteleostei</taxon>
        <taxon>Acanthomorphata</taxon>
        <taxon>Anabantaria</taxon>
        <taxon>Anabantiformes</taxon>
        <taxon>Anabantoidei</taxon>
        <taxon>Osphronemidae</taxon>
        <taxon>Betta</taxon>
    </lineage>
</organism>
<dbReference type="FunFam" id="2.60.40.10:FF:000088">
    <property type="entry name" value="Butyrophilin subfamily 1 member A1"/>
    <property type="match status" value="1"/>
</dbReference>
<dbReference type="GO" id="GO:0001817">
    <property type="term" value="P:regulation of cytokine production"/>
    <property type="evidence" value="ECO:0007669"/>
    <property type="project" value="TreeGrafter"/>
</dbReference>
<dbReference type="PROSITE" id="PS50835">
    <property type="entry name" value="IG_LIKE"/>
    <property type="match status" value="2"/>
</dbReference>
<evidence type="ECO:0000256" key="3">
    <source>
        <dbReference type="ARBA" id="ARBA00022729"/>
    </source>
</evidence>
<keyword evidence="8" id="KW-0393">Immunoglobulin domain</keyword>
<keyword evidence="4" id="KW-1133">Transmembrane helix</keyword>
<dbReference type="GO" id="GO:1903037">
    <property type="term" value="P:regulation of leukocyte cell-cell adhesion"/>
    <property type="evidence" value="ECO:0007669"/>
    <property type="project" value="UniProtKB-ARBA"/>
</dbReference>
<accession>A0A8M1HL96</accession>
<dbReference type="GeneID" id="114843738"/>